<organism evidence="1">
    <name type="scientific">Rhizophora mucronata</name>
    <name type="common">Asiatic mangrove</name>
    <dbReference type="NCBI Taxonomy" id="61149"/>
    <lineage>
        <taxon>Eukaryota</taxon>
        <taxon>Viridiplantae</taxon>
        <taxon>Streptophyta</taxon>
        <taxon>Embryophyta</taxon>
        <taxon>Tracheophyta</taxon>
        <taxon>Spermatophyta</taxon>
        <taxon>Magnoliopsida</taxon>
        <taxon>eudicotyledons</taxon>
        <taxon>Gunneridae</taxon>
        <taxon>Pentapetalae</taxon>
        <taxon>rosids</taxon>
        <taxon>fabids</taxon>
        <taxon>Malpighiales</taxon>
        <taxon>Rhizophoraceae</taxon>
        <taxon>Rhizophora</taxon>
    </lineage>
</organism>
<dbReference type="EMBL" id="GGEC01066042">
    <property type="protein sequence ID" value="MBX46526.1"/>
    <property type="molecule type" value="Transcribed_RNA"/>
</dbReference>
<proteinExistence type="predicted"/>
<accession>A0A2P2NVJ8</accession>
<protein>
    <submittedName>
        <fullName evidence="1">Uncharacterized protein</fullName>
    </submittedName>
</protein>
<dbReference type="AlphaFoldDB" id="A0A2P2NVJ8"/>
<reference evidence="1" key="1">
    <citation type="submission" date="2018-02" db="EMBL/GenBank/DDBJ databases">
        <title>Rhizophora mucronata_Transcriptome.</title>
        <authorList>
            <person name="Meera S.P."/>
            <person name="Sreeshan A."/>
            <person name="Augustine A."/>
        </authorList>
    </citation>
    <scope>NUCLEOTIDE SEQUENCE</scope>
    <source>
        <tissue evidence="1">Leaf</tissue>
    </source>
</reference>
<name>A0A2P2NVJ8_RHIMU</name>
<evidence type="ECO:0000313" key="1">
    <source>
        <dbReference type="EMBL" id="MBX46526.1"/>
    </source>
</evidence>
<sequence length="48" mass="5537">MLLWSRSNDNLQYGQLCSLCYSCLYCCGIEYTCEHVPIQIVEVNSKCI</sequence>